<dbReference type="PANTHER" id="PTHR21456">
    <property type="entry name" value="FAMILY WITH SEQUENCE SIMILARITY 102"/>
    <property type="match status" value="1"/>
</dbReference>
<evidence type="ECO:0000259" key="2">
    <source>
        <dbReference type="PROSITE" id="PS51840"/>
    </source>
</evidence>
<evidence type="ECO:0000313" key="4">
    <source>
        <dbReference type="Proteomes" id="UP001216638"/>
    </source>
</evidence>
<sequence length="566" mass="61323">MSSLLSPFQHGHKHAYFSATITLHELVNIPLLQGEFALSWKVQHAVSSSGRKGHLANQLHAEQDDRPKLSISTSNESLAARRAESPRVVQSPESTSSDGARAADGSACASPAPGSPVATAIRDLGMTPRTMSSTAPTSPATPANRSAESLVEAPHDAPRSPQEPTWHRLRQLRECNESRRVRHRTGSLSSRSALSGPPSEPRGQTVFARVQDRKAKLERKLDVVVRIPIGKRVVSADERDTDGTRSPRIDSPTAGLLGEAQVAIKVLQQVRTISGIRSQASEEQSTLGTVHFNLAEYAPESPALPTSSGSSAYSGMSTSGTRTETRQYLLDECMANVLLRVTVEMRFLGATPVLYRVPPIRDGIVDLASIMAPGAGDVAGLSEDAGRADAALRSERDDPLGESPGLEWHYKLPTSQLFRATAVPREHLQASDREALCPMKSCLGLMTGDASGPRMAFCDTNTDQLIDELFEGHFGPAADNRLPPSPPLTEDSQKQRSNVARKRWDKIVHNLGHLAQQADPTRPLRQASGRHDGSDSPLHPHSPHLADIVDRLRHNLPMAHDFVRTS</sequence>
<feature type="region of interest" description="Disordered" evidence="1">
    <location>
        <begin position="75"/>
        <end position="203"/>
    </location>
</feature>
<dbReference type="AlphaFoldDB" id="A0AAF0DVR4"/>
<dbReference type="EMBL" id="CP119954">
    <property type="protein sequence ID" value="WFC96679.1"/>
    <property type="molecule type" value="Genomic_DNA"/>
</dbReference>
<dbReference type="PROSITE" id="PS51840">
    <property type="entry name" value="C2_NT"/>
    <property type="match status" value="1"/>
</dbReference>
<feature type="region of interest" description="Disordered" evidence="1">
    <location>
        <begin position="51"/>
        <end position="70"/>
    </location>
</feature>
<dbReference type="PANTHER" id="PTHR21456:SF1">
    <property type="entry name" value="C2 NT-TYPE DOMAIN-CONTAINING PROTEIN"/>
    <property type="match status" value="1"/>
</dbReference>
<protein>
    <recommendedName>
        <fullName evidence="2">C2 NT-type domain-containing protein</fullName>
    </recommendedName>
</protein>
<dbReference type="InterPro" id="IPR039931">
    <property type="entry name" value="EEIG1/2-like"/>
</dbReference>
<evidence type="ECO:0000256" key="1">
    <source>
        <dbReference type="SAM" id="MobiDB-lite"/>
    </source>
</evidence>
<feature type="compositionally biased region" description="Low complexity" evidence="1">
    <location>
        <begin position="126"/>
        <end position="147"/>
    </location>
</feature>
<organism evidence="3 4">
    <name type="scientific">Malassezia brasiliensis</name>
    <dbReference type="NCBI Taxonomy" id="1821822"/>
    <lineage>
        <taxon>Eukaryota</taxon>
        <taxon>Fungi</taxon>
        <taxon>Dikarya</taxon>
        <taxon>Basidiomycota</taxon>
        <taxon>Ustilaginomycotina</taxon>
        <taxon>Malasseziomycetes</taxon>
        <taxon>Malasseziales</taxon>
        <taxon>Malasseziaceae</taxon>
        <taxon>Malassezia</taxon>
    </lineage>
</organism>
<reference evidence="3" key="1">
    <citation type="submission" date="2023-03" db="EMBL/GenBank/DDBJ databases">
        <title>Mating type loci evolution in Malassezia.</title>
        <authorList>
            <person name="Coelho M.A."/>
        </authorList>
    </citation>
    <scope>NUCLEOTIDE SEQUENCE</scope>
    <source>
        <strain evidence="3">CBS 14135</strain>
    </source>
</reference>
<keyword evidence="4" id="KW-1185">Reference proteome</keyword>
<dbReference type="InterPro" id="IPR019448">
    <property type="entry name" value="NT-C2"/>
</dbReference>
<dbReference type="Proteomes" id="UP001216638">
    <property type="component" value="Chromosome 4"/>
</dbReference>
<feature type="compositionally biased region" description="Low complexity" evidence="1">
    <location>
        <begin position="94"/>
        <end position="116"/>
    </location>
</feature>
<evidence type="ECO:0000313" key="3">
    <source>
        <dbReference type="EMBL" id="WFC96679.1"/>
    </source>
</evidence>
<proteinExistence type="predicted"/>
<feature type="domain" description="C2 NT-type" evidence="2">
    <location>
        <begin position="7"/>
        <end position="347"/>
    </location>
</feature>
<gene>
    <name evidence="3" type="ORF">MBRA1_003342</name>
</gene>
<accession>A0AAF0DVR4</accession>
<feature type="region of interest" description="Disordered" evidence="1">
    <location>
        <begin position="474"/>
        <end position="544"/>
    </location>
</feature>
<name>A0AAF0DVR4_9BASI</name>